<dbReference type="PROSITE" id="PS00490">
    <property type="entry name" value="MOLYBDOPTERIN_PROK_2"/>
    <property type="match status" value="1"/>
</dbReference>
<dbReference type="EMBL" id="JAMZFT010000001">
    <property type="protein sequence ID" value="MCP1335313.1"/>
    <property type="molecule type" value="Genomic_DNA"/>
</dbReference>
<keyword evidence="5" id="KW-0560">Oxidoreductase</keyword>
<dbReference type="GO" id="GO:0030151">
    <property type="term" value="F:molybdenum ion binding"/>
    <property type="evidence" value="ECO:0007669"/>
    <property type="project" value="TreeGrafter"/>
</dbReference>
<dbReference type="SUPFAM" id="SSF50692">
    <property type="entry name" value="ADC-like"/>
    <property type="match status" value="1"/>
</dbReference>
<comment type="caution">
    <text evidence="11">The sequence shown here is derived from an EMBL/GenBank/DDBJ whole genome shotgun (WGS) entry which is preliminary data.</text>
</comment>
<dbReference type="PANTHER" id="PTHR43742:SF10">
    <property type="entry name" value="TRIMETHYLAMINE-N-OXIDE REDUCTASE 2"/>
    <property type="match status" value="1"/>
</dbReference>
<keyword evidence="3 6" id="KW-0479">Metal-binding</keyword>
<feature type="binding site" evidence="6">
    <location>
        <position position="502"/>
    </location>
    <ligand>
        <name>Mo-bis(molybdopterin guanine dinucleotide)</name>
        <dbReference type="ChEBI" id="CHEBI:60539"/>
    </ligand>
</feature>
<protein>
    <submittedName>
        <fullName evidence="11">Molybdopterin guanine dinucleotide-containing S/N-oxide reductase</fullName>
    </submittedName>
</protein>
<feature type="compositionally biased region" description="Polar residues" evidence="7">
    <location>
        <begin position="728"/>
        <end position="741"/>
    </location>
</feature>
<accession>A0A9J6PA96</accession>
<feature type="binding site" evidence="6">
    <location>
        <position position="329"/>
    </location>
    <ligand>
        <name>Mo-bis(molybdopterin guanine dinucleotide)</name>
        <dbReference type="ChEBI" id="CHEBI:60539"/>
    </ligand>
</feature>
<dbReference type="InterPro" id="IPR050612">
    <property type="entry name" value="Prok_Mopterin_Oxidored"/>
</dbReference>
<dbReference type="InterPro" id="IPR006658">
    <property type="entry name" value="BisC"/>
</dbReference>
<dbReference type="Pfam" id="PF01568">
    <property type="entry name" value="Molydop_binding"/>
    <property type="match status" value="1"/>
</dbReference>
<evidence type="ECO:0000256" key="5">
    <source>
        <dbReference type="ARBA" id="ARBA00023002"/>
    </source>
</evidence>
<dbReference type="InterPro" id="IPR006655">
    <property type="entry name" value="Mopterin_OxRdtase_prok_CS"/>
</dbReference>
<dbReference type="Gene3D" id="3.40.228.10">
    <property type="entry name" value="Dimethylsulfoxide Reductase, domain 2"/>
    <property type="match status" value="1"/>
</dbReference>
<comment type="cofactor">
    <cofactor evidence="6">
        <name>Mo-bis(molybdopterin guanine dinucleotide)</name>
        <dbReference type="ChEBI" id="CHEBI:60539"/>
    </cofactor>
    <text evidence="6">Binds 1 molybdenum-bis(molybdopterin guanine dinucleotide) (Mo-bis-MGD) cofactor per subunit.</text>
</comment>
<name>A0A9J6PA96_9PROT</name>
<evidence type="ECO:0000256" key="7">
    <source>
        <dbReference type="SAM" id="MobiDB-lite"/>
    </source>
</evidence>
<dbReference type="GO" id="GO:0009055">
    <property type="term" value="F:electron transfer activity"/>
    <property type="evidence" value="ECO:0007669"/>
    <property type="project" value="TreeGrafter"/>
</dbReference>
<dbReference type="GO" id="GO:0016491">
    <property type="term" value="F:oxidoreductase activity"/>
    <property type="evidence" value="ECO:0007669"/>
    <property type="project" value="UniProtKB-KW"/>
</dbReference>
<organism evidence="11 12">
    <name type="scientific">Futiania mangrovi</name>
    <dbReference type="NCBI Taxonomy" id="2959716"/>
    <lineage>
        <taxon>Bacteria</taxon>
        <taxon>Pseudomonadati</taxon>
        <taxon>Pseudomonadota</taxon>
        <taxon>Alphaproteobacteria</taxon>
        <taxon>Futianiales</taxon>
        <taxon>Futianiaceae</taxon>
        <taxon>Futiania</taxon>
    </lineage>
</organism>
<feature type="domain" description="Molybdopterin oxidoreductase" evidence="8">
    <location>
        <begin position="53"/>
        <end position="512"/>
    </location>
</feature>
<feature type="binding site" evidence="6">
    <location>
        <position position="427"/>
    </location>
    <ligand>
        <name>Mo-bis(molybdopterin guanine dinucleotide)</name>
        <dbReference type="ChEBI" id="CHEBI:60539"/>
    </ligand>
</feature>
<dbReference type="Gene3D" id="3.40.50.740">
    <property type="match status" value="1"/>
</dbReference>
<feature type="binding site" evidence="6">
    <location>
        <position position="431"/>
    </location>
    <ligand>
        <name>Mo-bis(molybdopterin guanine dinucleotide)</name>
        <dbReference type="ChEBI" id="CHEBI:60539"/>
    </ligand>
</feature>
<dbReference type="InterPro" id="IPR041460">
    <property type="entry name" value="Molybdopterin_N"/>
</dbReference>
<dbReference type="Gene3D" id="3.90.55.10">
    <property type="entry name" value="Dimethylsulfoxide Reductase, domain 3"/>
    <property type="match status" value="1"/>
</dbReference>
<dbReference type="GO" id="GO:0043546">
    <property type="term" value="F:molybdopterin cofactor binding"/>
    <property type="evidence" value="ECO:0007669"/>
    <property type="project" value="InterPro"/>
</dbReference>
<dbReference type="PANTHER" id="PTHR43742">
    <property type="entry name" value="TRIMETHYLAMINE-N-OXIDE REDUCTASE"/>
    <property type="match status" value="1"/>
</dbReference>
<feature type="binding site" evidence="6">
    <location>
        <position position="115"/>
    </location>
    <ligand>
        <name>Mo-bis(molybdopterin guanine dinucleotide)</name>
        <dbReference type="ChEBI" id="CHEBI:60539"/>
    </ligand>
</feature>
<dbReference type="Pfam" id="PF00384">
    <property type="entry name" value="Molybdopterin"/>
    <property type="match status" value="1"/>
</dbReference>
<dbReference type="PROSITE" id="PS00932">
    <property type="entry name" value="MOLYBDOPTERIN_PROK_3"/>
    <property type="match status" value="1"/>
</dbReference>
<feature type="domain" description="Molybdopterin dinucleotide-binding" evidence="9">
    <location>
        <begin position="630"/>
        <end position="748"/>
    </location>
</feature>
<feature type="binding site" evidence="6">
    <location>
        <position position="728"/>
    </location>
    <ligand>
        <name>Mo-bis(molybdopterin guanine dinucleotide)</name>
        <dbReference type="ChEBI" id="CHEBI:60539"/>
    </ligand>
</feature>
<proteinExistence type="inferred from homology"/>
<keyword evidence="12" id="KW-1185">Reference proteome</keyword>
<dbReference type="Pfam" id="PF18364">
    <property type="entry name" value="Molybdopterin_N"/>
    <property type="match status" value="1"/>
</dbReference>
<dbReference type="InterPro" id="IPR041954">
    <property type="entry name" value="CT_DMSOR/BSOR/TMAOR"/>
</dbReference>
<dbReference type="CDD" id="cd02793">
    <property type="entry name" value="MopB_CT_DMSOR-BSOR-TMAOR"/>
    <property type="match status" value="1"/>
</dbReference>
<feature type="binding site" evidence="6">
    <location>
        <position position="474"/>
    </location>
    <ligand>
        <name>Mo-bis(molybdopterin guanine dinucleotide)</name>
        <dbReference type="ChEBI" id="CHEBI:60539"/>
    </ligand>
</feature>
<comment type="similarity">
    <text evidence="1">Belongs to the prokaryotic molybdopterin-containing oxidoreductase family.</text>
</comment>
<dbReference type="InterPro" id="IPR006657">
    <property type="entry name" value="MoPterin_dinucl-bd_dom"/>
</dbReference>
<evidence type="ECO:0000256" key="4">
    <source>
        <dbReference type="ARBA" id="ARBA00022764"/>
    </source>
</evidence>
<dbReference type="RefSeq" id="WP_269331261.1">
    <property type="nucleotide sequence ID" value="NZ_JAMZFT010000001.1"/>
</dbReference>
<sequence>MTTRQTFTTSSHWGAYTLTVEDGRIVGVDPFAGDPEPSAIGQSIADAVDSEARVTQPMVRKGWLENGPGPAGGARGREPFVPVSWETATDLVAGEIARVREAHGNQAIYGGSYGWASAGRFHHGQSQVHRFLNCIGGYTYSVKSYSTAAAQVIVPHVLGLNFLDMMWHHTPRWPLIAEHTDLFVMFGGIGSKNAQVSMGGVTRHSTGPWLKECRRRGVDFVNVSPLASDTLAEVDAQWLPVVPNTDVALMLGLAHVLETEGLTDREFLATRATGYEKFRPYLLGETDGTPKTPEWAAPICGIDAETIRALARRMAQGCTLISVSWSLQRAHHGEQPYWMAATLAAMLGQIGLPGGGVGYGYGAIGGIGTPIKRLDGMTLPQGQNPVGTFIPVARIADMLLNPGEPFDYDGKRLTYPDIRLVYWCGGNPFHHHQDLNRLEQAWQRPETVIVNEPWWTPTAKRADIVLPATTPYERNDIGRAGSDAFVIAMKQAVQPFGQARDDYTIFADISEKLGVRAAFTEGRDAQDWLEHLYDRFRQGIAAEGLTLPPFESFWEQGIVELPVEGDEHVDVPFGDFRKDPAAHPLKTPSGKVEIFSQTIAGFGYDDCPGHPAWMEPAEWLGAPLAKTWPLHLVSPQPATKLHSQLDFGRTSANAKVQGREVVTMHPDDAAARGIANGDAVRIFNARGACLSIARLSDAIRPGVVALPTGAWFDPAREGSSLERHGNPNALSLDTGTSKLGQGSSAHTALVELERFEGPLPPVEAFAPPPVVSR</sequence>
<dbReference type="NCBIfam" id="TIGR00509">
    <property type="entry name" value="bisC_fam"/>
    <property type="match status" value="1"/>
</dbReference>
<evidence type="ECO:0000256" key="2">
    <source>
        <dbReference type="ARBA" id="ARBA00022505"/>
    </source>
</evidence>
<evidence type="ECO:0000256" key="6">
    <source>
        <dbReference type="PIRSR" id="PIRSR606658-1"/>
    </source>
</evidence>
<dbReference type="Proteomes" id="UP001055804">
    <property type="component" value="Unassembled WGS sequence"/>
</dbReference>
<gene>
    <name evidence="11" type="ORF">NJQ99_02725</name>
</gene>
<keyword evidence="4" id="KW-0574">Periplasm</keyword>
<evidence type="ECO:0000259" key="8">
    <source>
        <dbReference type="Pfam" id="PF00384"/>
    </source>
</evidence>
<dbReference type="Gene3D" id="2.40.40.20">
    <property type="match status" value="1"/>
</dbReference>
<keyword evidence="2 6" id="KW-0500">Molybdenum</keyword>
<feature type="domain" description="Molybdopterin oxidoreductase N-terminal" evidence="10">
    <location>
        <begin position="9"/>
        <end position="48"/>
    </location>
</feature>
<dbReference type="InterPro" id="IPR006656">
    <property type="entry name" value="Mopterin_OxRdtase"/>
</dbReference>
<feature type="region of interest" description="Disordered" evidence="7">
    <location>
        <begin position="717"/>
        <end position="741"/>
    </location>
</feature>
<reference evidence="11" key="1">
    <citation type="submission" date="2022-06" db="EMBL/GenBank/DDBJ databases">
        <title>Isolation and Genomics of Futiania mangrovii gen. nov., sp. nov., a Rare and Metabolically-versatile member in the Class Alphaproteobacteria.</title>
        <authorList>
            <person name="Liu L."/>
            <person name="Huang W.-C."/>
            <person name="Pan J."/>
            <person name="Li J."/>
            <person name="Huang Y."/>
            <person name="Du H."/>
            <person name="Liu Y."/>
            <person name="Li M."/>
        </authorList>
    </citation>
    <scope>NUCLEOTIDE SEQUENCE</scope>
    <source>
        <strain evidence="11">FT118</strain>
    </source>
</reference>
<evidence type="ECO:0000256" key="1">
    <source>
        <dbReference type="ARBA" id="ARBA00010312"/>
    </source>
</evidence>
<dbReference type="AlphaFoldDB" id="A0A9J6PA96"/>
<evidence type="ECO:0000313" key="12">
    <source>
        <dbReference type="Proteomes" id="UP001055804"/>
    </source>
</evidence>
<evidence type="ECO:0000259" key="9">
    <source>
        <dbReference type="Pfam" id="PF01568"/>
    </source>
</evidence>
<evidence type="ECO:0000256" key="3">
    <source>
        <dbReference type="ARBA" id="ARBA00022723"/>
    </source>
</evidence>
<dbReference type="InterPro" id="IPR009010">
    <property type="entry name" value="Asp_de-COase-like_dom_sf"/>
</dbReference>
<dbReference type="CDD" id="cd02769">
    <property type="entry name" value="MopB_DMSOR-BSOR-TMAOR"/>
    <property type="match status" value="1"/>
</dbReference>
<dbReference type="SUPFAM" id="SSF53706">
    <property type="entry name" value="Formate dehydrogenase/DMSO reductase, domains 1-3"/>
    <property type="match status" value="1"/>
</dbReference>
<evidence type="ECO:0000313" key="11">
    <source>
        <dbReference type="EMBL" id="MCP1335313.1"/>
    </source>
</evidence>
<evidence type="ECO:0000259" key="10">
    <source>
        <dbReference type="Pfam" id="PF18364"/>
    </source>
</evidence>
<dbReference type="GO" id="GO:0009061">
    <property type="term" value="P:anaerobic respiration"/>
    <property type="evidence" value="ECO:0007669"/>
    <property type="project" value="TreeGrafter"/>
</dbReference>
<dbReference type="GO" id="GO:0030288">
    <property type="term" value="C:outer membrane-bounded periplasmic space"/>
    <property type="evidence" value="ECO:0007669"/>
    <property type="project" value="TreeGrafter"/>
</dbReference>